<dbReference type="InterPro" id="IPR036138">
    <property type="entry name" value="PBP_dimer_sf"/>
</dbReference>
<dbReference type="GO" id="GO:0008658">
    <property type="term" value="F:penicillin binding"/>
    <property type="evidence" value="ECO:0007669"/>
    <property type="project" value="InterPro"/>
</dbReference>
<dbReference type="PROSITE" id="PS51178">
    <property type="entry name" value="PASTA"/>
    <property type="match status" value="1"/>
</dbReference>
<feature type="domain" description="PASTA" evidence="5">
    <location>
        <begin position="652"/>
        <end position="707"/>
    </location>
</feature>
<dbReference type="GO" id="GO:0071555">
    <property type="term" value="P:cell wall organization"/>
    <property type="evidence" value="ECO:0007669"/>
    <property type="project" value="TreeGrafter"/>
</dbReference>
<dbReference type="InterPro" id="IPR005543">
    <property type="entry name" value="PASTA_dom"/>
</dbReference>
<dbReference type="Proteomes" id="UP000537126">
    <property type="component" value="Unassembled WGS sequence"/>
</dbReference>
<dbReference type="PANTHER" id="PTHR30627:SF1">
    <property type="entry name" value="PEPTIDOGLYCAN D,D-TRANSPEPTIDASE FTSI"/>
    <property type="match status" value="1"/>
</dbReference>
<dbReference type="GO" id="GO:0004180">
    <property type="term" value="F:carboxypeptidase activity"/>
    <property type="evidence" value="ECO:0007669"/>
    <property type="project" value="UniProtKB-KW"/>
</dbReference>
<dbReference type="Pfam" id="PF00905">
    <property type="entry name" value="Transpeptidase"/>
    <property type="match status" value="1"/>
</dbReference>
<dbReference type="SMART" id="SM00740">
    <property type="entry name" value="PASTA"/>
    <property type="match status" value="1"/>
</dbReference>
<evidence type="ECO:0000256" key="2">
    <source>
        <dbReference type="ARBA" id="ARBA00022645"/>
    </source>
</evidence>
<keyword evidence="6" id="KW-0132">Cell division</keyword>
<evidence type="ECO:0000313" key="6">
    <source>
        <dbReference type="EMBL" id="NIK74549.1"/>
    </source>
</evidence>
<dbReference type="Pfam" id="PF03793">
    <property type="entry name" value="PASTA"/>
    <property type="match status" value="1"/>
</dbReference>
<dbReference type="Gene3D" id="3.40.710.10">
    <property type="entry name" value="DD-peptidase/beta-lactamase superfamily"/>
    <property type="match status" value="1"/>
</dbReference>
<dbReference type="EMBL" id="JAASRN010000003">
    <property type="protein sequence ID" value="NIK74549.1"/>
    <property type="molecule type" value="Genomic_DNA"/>
</dbReference>
<keyword evidence="3 4" id="KW-0472">Membrane</keyword>
<feature type="transmembrane region" description="Helical" evidence="4">
    <location>
        <begin position="12"/>
        <end position="31"/>
    </location>
</feature>
<keyword evidence="6" id="KW-0131">Cell cycle</keyword>
<keyword evidence="2" id="KW-0121">Carboxypeptidase</keyword>
<gene>
    <name evidence="6" type="ORF">FHS56_002074</name>
</gene>
<dbReference type="Pfam" id="PF03717">
    <property type="entry name" value="PBP_dimer"/>
    <property type="match status" value="1"/>
</dbReference>
<evidence type="ECO:0000313" key="7">
    <source>
        <dbReference type="Proteomes" id="UP000537126"/>
    </source>
</evidence>
<dbReference type="Gene3D" id="3.30.450.330">
    <property type="match status" value="1"/>
</dbReference>
<keyword evidence="4" id="KW-1133">Transmembrane helix</keyword>
<dbReference type="CDD" id="cd06575">
    <property type="entry name" value="PASTA_Pbp2x-like_2"/>
    <property type="match status" value="1"/>
</dbReference>
<name>A0A846MSY2_9BACT</name>
<dbReference type="Gene3D" id="3.30.10.20">
    <property type="match status" value="1"/>
</dbReference>
<dbReference type="SUPFAM" id="SSF56519">
    <property type="entry name" value="Penicillin binding protein dimerisation domain"/>
    <property type="match status" value="1"/>
</dbReference>
<dbReference type="InterPro" id="IPR012338">
    <property type="entry name" value="Beta-lactam/transpept-like"/>
</dbReference>
<evidence type="ECO:0000256" key="3">
    <source>
        <dbReference type="ARBA" id="ARBA00023136"/>
    </source>
</evidence>
<comment type="caution">
    <text evidence="6">The sequence shown here is derived from an EMBL/GenBank/DDBJ whole genome shotgun (WGS) entry which is preliminary data.</text>
</comment>
<evidence type="ECO:0000256" key="1">
    <source>
        <dbReference type="ARBA" id="ARBA00004370"/>
    </source>
</evidence>
<comment type="subcellular location">
    <subcellularLocation>
        <location evidence="1">Membrane</location>
    </subcellularLocation>
</comment>
<keyword evidence="7" id="KW-1185">Reference proteome</keyword>
<evidence type="ECO:0000256" key="4">
    <source>
        <dbReference type="SAM" id="Phobius"/>
    </source>
</evidence>
<reference evidence="6 7" key="1">
    <citation type="submission" date="2020-03" db="EMBL/GenBank/DDBJ databases">
        <title>Genomic Encyclopedia of Type Strains, Phase IV (KMG-IV): sequencing the most valuable type-strain genomes for metagenomic binning, comparative biology and taxonomic classification.</title>
        <authorList>
            <person name="Goeker M."/>
        </authorList>
    </citation>
    <scope>NUCLEOTIDE SEQUENCE [LARGE SCALE GENOMIC DNA]</scope>
    <source>
        <strain evidence="6 7">DSM 5718</strain>
    </source>
</reference>
<dbReference type="SUPFAM" id="SSF54184">
    <property type="entry name" value="Penicillin-binding protein 2x (pbp-2x), c-terminal domain"/>
    <property type="match status" value="1"/>
</dbReference>
<dbReference type="InterPro" id="IPR050515">
    <property type="entry name" value="Beta-lactam/transpept"/>
</dbReference>
<dbReference type="GO" id="GO:0005886">
    <property type="term" value="C:plasma membrane"/>
    <property type="evidence" value="ECO:0007669"/>
    <property type="project" value="TreeGrafter"/>
</dbReference>
<dbReference type="PANTHER" id="PTHR30627">
    <property type="entry name" value="PEPTIDOGLYCAN D,D-TRANSPEPTIDASE"/>
    <property type="match status" value="1"/>
</dbReference>
<dbReference type="GO" id="GO:0051301">
    <property type="term" value="P:cell division"/>
    <property type="evidence" value="ECO:0007669"/>
    <property type="project" value="UniProtKB-KW"/>
</dbReference>
<keyword evidence="4" id="KW-0812">Transmembrane</keyword>
<dbReference type="AlphaFoldDB" id="A0A846MSY2"/>
<protein>
    <submittedName>
        <fullName evidence="6">Cell division protein FtsI (Penicillin-binding protein 3)</fullName>
    </submittedName>
</protein>
<keyword evidence="2" id="KW-0378">Hydrolase</keyword>
<organism evidence="6 7">
    <name type="scientific">Thermonema lapsum</name>
    <dbReference type="NCBI Taxonomy" id="28195"/>
    <lineage>
        <taxon>Bacteria</taxon>
        <taxon>Pseudomonadati</taxon>
        <taxon>Bacteroidota</taxon>
        <taxon>Cytophagia</taxon>
        <taxon>Cytophagales</taxon>
        <taxon>Thermonemataceae</taxon>
        <taxon>Thermonema</taxon>
    </lineage>
</organism>
<dbReference type="Gene3D" id="3.90.1310.10">
    <property type="entry name" value="Penicillin-binding protein 2a (Domain 2)"/>
    <property type="match status" value="1"/>
</dbReference>
<proteinExistence type="predicted"/>
<dbReference type="InterPro" id="IPR005311">
    <property type="entry name" value="PBP_dimer"/>
</dbReference>
<accession>A0A846MSY2</accession>
<dbReference type="InterPro" id="IPR001460">
    <property type="entry name" value="PCN-bd_Tpept"/>
</dbReference>
<keyword evidence="2" id="KW-0645">Protease</keyword>
<sequence>MNIKQSILLRVRLSFLMVAAVATAIVARMVYLQFVEGDYWRQKAERRDVRLQPIPALRGNILADDQRLLATSLPFYKIAFDPMAPDEATFKAGIDSLAWYAASFFQDRSSQQYKQLFVNARKQGRRYLPLGDKAVDHSAMQKIIQWPILRKGRLRGGIIIEQETRRFNPFHSLARRTIGYVNNEGRGIVGIELSFDKYLRGKPGQAVYRRSAGNQWVPFHDGSYIEPQDGMDVYTTLDINIQDVAHHALLKALIENDADFGCVVVMEVATGAIKAMVNLGRIDSAHYAEDYNYAIGSKGSTDPGSVFKLASVMALFEDNPQLSLDTLVETGNGQYRFWDVVLRDPKPSGYGTITLQQAFEYSSSIGIARLVYEHFKANPQRFINYLHQFGLSTPLDFQLVGEVKPYIKNTNDPTWSRLSLPWIAIGYETVVSPLQLLVFYNAVANNGKMIQPFIVDEIRDKDGRLIVDYEPVVLREQICSPQTLDKARRLLEGVVERGTAQNIKSNRYKIAGKTSTSQKFKNGQYIKEYHTAFAGYFPADKPKYSCIVVIDNPRRNLQYGGEVSAPVFRKIADEIYSMDLSLHSDKVITRHRVKNKQIPYNEIGRAGDLWRIFDELGIPQKKMEGVDEYSWVFSSTASDSTVIWKPLLLDDDNMPDVRGMSLRDALFILENKGLNVWVKGKGKVVNQSIEPGRAIQRGQSVTLHLEHP</sequence>
<dbReference type="SUPFAM" id="SSF56601">
    <property type="entry name" value="beta-lactamase/transpeptidase-like"/>
    <property type="match status" value="1"/>
</dbReference>
<evidence type="ECO:0000259" key="5">
    <source>
        <dbReference type="PROSITE" id="PS51178"/>
    </source>
</evidence>
<dbReference type="RefSeq" id="WP_166920421.1">
    <property type="nucleotide sequence ID" value="NZ_JAASRN010000003.1"/>
</dbReference>